<keyword evidence="6 11" id="KW-0798">TonB box</keyword>
<evidence type="ECO:0000256" key="11">
    <source>
        <dbReference type="RuleBase" id="RU003357"/>
    </source>
</evidence>
<dbReference type="InterPro" id="IPR000531">
    <property type="entry name" value="Beta-barrel_TonB"/>
</dbReference>
<dbReference type="AlphaFoldDB" id="A0A7Y9NJH5"/>
<keyword evidence="4 10" id="KW-0812">Transmembrane</keyword>
<evidence type="ECO:0000256" key="5">
    <source>
        <dbReference type="ARBA" id="ARBA00022729"/>
    </source>
</evidence>
<dbReference type="InterPro" id="IPR012910">
    <property type="entry name" value="Plug_dom"/>
</dbReference>
<evidence type="ECO:0000256" key="6">
    <source>
        <dbReference type="ARBA" id="ARBA00023077"/>
    </source>
</evidence>
<dbReference type="Pfam" id="PF00593">
    <property type="entry name" value="TonB_dep_Rec_b-barrel"/>
    <property type="match status" value="1"/>
</dbReference>
<dbReference type="Gene3D" id="2.170.130.10">
    <property type="entry name" value="TonB-dependent receptor, plug domain"/>
    <property type="match status" value="1"/>
</dbReference>
<evidence type="ECO:0000256" key="4">
    <source>
        <dbReference type="ARBA" id="ARBA00022692"/>
    </source>
</evidence>
<comment type="subcellular location">
    <subcellularLocation>
        <location evidence="1 10">Cell outer membrane</location>
        <topology evidence="1 10">Multi-pass membrane protein</topology>
    </subcellularLocation>
</comment>
<dbReference type="PANTHER" id="PTHR30069:SF29">
    <property type="entry name" value="HEMOGLOBIN AND HEMOGLOBIN-HAPTOGLOBIN-BINDING PROTEIN 1-RELATED"/>
    <property type="match status" value="1"/>
</dbReference>
<evidence type="ECO:0000256" key="2">
    <source>
        <dbReference type="ARBA" id="ARBA00022448"/>
    </source>
</evidence>
<evidence type="ECO:0000259" key="13">
    <source>
        <dbReference type="Pfam" id="PF07715"/>
    </source>
</evidence>
<evidence type="ECO:0000313" key="14">
    <source>
        <dbReference type="EMBL" id="NYF50377.1"/>
    </source>
</evidence>
<evidence type="ECO:0000256" key="3">
    <source>
        <dbReference type="ARBA" id="ARBA00022452"/>
    </source>
</evidence>
<dbReference type="EMBL" id="JACCCV010000001">
    <property type="protein sequence ID" value="NYF50377.1"/>
    <property type="molecule type" value="Genomic_DNA"/>
</dbReference>
<accession>A0A7Y9NJH5</accession>
<keyword evidence="7 10" id="KW-0472">Membrane</keyword>
<feature type="domain" description="TonB-dependent receptor plug" evidence="13">
    <location>
        <begin position="69"/>
        <end position="156"/>
    </location>
</feature>
<keyword evidence="2 10" id="KW-0813">Transport</keyword>
<keyword evidence="8 14" id="KW-0675">Receptor</keyword>
<dbReference type="InterPro" id="IPR037066">
    <property type="entry name" value="Plug_dom_sf"/>
</dbReference>
<dbReference type="GO" id="GO:0015344">
    <property type="term" value="F:siderophore uptake transmembrane transporter activity"/>
    <property type="evidence" value="ECO:0007669"/>
    <property type="project" value="TreeGrafter"/>
</dbReference>
<dbReference type="PROSITE" id="PS52016">
    <property type="entry name" value="TONB_DEPENDENT_REC_3"/>
    <property type="match status" value="1"/>
</dbReference>
<dbReference type="SUPFAM" id="SSF56935">
    <property type="entry name" value="Porins"/>
    <property type="match status" value="1"/>
</dbReference>
<organism evidence="14 15">
    <name type="scientific">Tunturiibacter lichenicola</name>
    <dbReference type="NCBI Taxonomy" id="2051959"/>
    <lineage>
        <taxon>Bacteria</taxon>
        <taxon>Pseudomonadati</taxon>
        <taxon>Acidobacteriota</taxon>
        <taxon>Terriglobia</taxon>
        <taxon>Terriglobales</taxon>
        <taxon>Acidobacteriaceae</taxon>
        <taxon>Tunturiibacter</taxon>
    </lineage>
</organism>
<dbReference type="InterPro" id="IPR036942">
    <property type="entry name" value="Beta-barrel_TonB_sf"/>
</dbReference>
<comment type="similarity">
    <text evidence="10 11">Belongs to the TonB-dependent receptor family.</text>
</comment>
<name>A0A7Y9NJH5_9BACT</name>
<evidence type="ECO:0000256" key="10">
    <source>
        <dbReference type="PROSITE-ProRule" id="PRU01360"/>
    </source>
</evidence>
<dbReference type="Gene3D" id="2.40.170.20">
    <property type="entry name" value="TonB-dependent receptor, beta-barrel domain"/>
    <property type="match status" value="1"/>
</dbReference>
<evidence type="ECO:0000256" key="8">
    <source>
        <dbReference type="ARBA" id="ARBA00023170"/>
    </source>
</evidence>
<keyword evidence="9 10" id="KW-0998">Cell outer membrane</keyword>
<evidence type="ECO:0000259" key="12">
    <source>
        <dbReference type="Pfam" id="PF00593"/>
    </source>
</evidence>
<evidence type="ECO:0000313" key="15">
    <source>
        <dbReference type="Proteomes" id="UP000534186"/>
    </source>
</evidence>
<dbReference type="Pfam" id="PF07715">
    <property type="entry name" value="Plug"/>
    <property type="match status" value="1"/>
</dbReference>
<dbReference type="InterPro" id="IPR039426">
    <property type="entry name" value="TonB-dep_rcpt-like"/>
</dbReference>
<protein>
    <submittedName>
        <fullName evidence="14">Iron complex outermembrane receptor protein</fullName>
    </submittedName>
</protein>
<sequence>MKIPPHLCLPLLACGLSVAQQPSSPVSSPDKLTSIAQSISVTTTLEPLPLAESDRAVNLISPRDQPLVSNSVVDLLRQDPSLNLQARAANGVQADLSLRGTTFEQSLILLNGLRINDPETSHLNLDIPVPLDAVTRIDILHGSGSTFYGSDAIGGAVNLLTQPPAPGLTLIGSAGGGSYSSIEQHLRASYTQGPIATQLTGSRDTSDGFIPDRNYSSNALASETWLTLKPGTTDILLAVSDRPYGANLFYGPYDSWERTKGWFASIQQQLGQRTAASYGYRRHSDLFVLFADQPQIYENNHIATSYEAALRRADTLTPNTTLSYGLEADGDSIHSNSLGQHARNQGAGYANLNLRALGRFSLSLGARDEVLSSNGNVFSPSVAAAYTLTHTVRLRTSAGHGFRLPTYVDLYYADPTTIGNPNLKPESSWSFEAGLDWNPTNSRLTLTATGFRLQQKDTIDYSKLALATPTLTFAEPYQAVNIQNLNITGAETTLRLRLTTTQQLQFSYTAAHAASPPPNLISEYAYNYAAQNAIFAWNGTLPGAIFGRAGHQINAHTQVNVVQRTQHTAYLLWDVALSRNTGHLRPYLRLLNLSNTGYQEIPQVPLQGRTIIAGTEFNWTTSRH</sequence>
<keyword evidence="5" id="KW-0732">Signal</keyword>
<gene>
    <name evidence="14" type="ORF">HDF12_000742</name>
</gene>
<dbReference type="GO" id="GO:0044718">
    <property type="term" value="P:siderophore transmembrane transport"/>
    <property type="evidence" value="ECO:0007669"/>
    <property type="project" value="TreeGrafter"/>
</dbReference>
<feature type="domain" description="TonB-dependent receptor-like beta-barrel" evidence="12">
    <location>
        <begin position="225"/>
        <end position="579"/>
    </location>
</feature>
<dbReference type="Proteomes" id="UP000534186">
    <property type="component" value="Unassembled WGS sequence"/>
</dbReference>
<comment type="caution">
    <text evidence="14">The sequence shown here is derived from an EMBL/GenBank/DDBJ whole genome shotgun (WGS) entry which is preliminary data.</text>
</comment>
<reference evidence="14 15" key="1">
    <citation type="submission" date="2020-07" db="EMBL/GenBank/DDBJ databases">
        <title>Genomic Encyclopedia of Type Strains, Phase IV (KMG-V): Genome sequencing to study the core and pangenomes of soil and plant-associated prokaryotes.</title>
        <authorList>
            <person name="Whitman W."/>
        </authorList>
    </citation>
    <scope>NUCLEOTIDE SEQUENCE [LARGE SCALE GENOMIC DNA]</scope>
    <source>
        <strain evidence="14 15">M8UP30</strain>
    </source>
</reference>
<keyword evidence="3 10" id="KW-1134">Transmembrane beta strand</keyword>
<evidence type="ECO:0000256" key="1">
    <source>
        <dbReference type="ARBA" id="ARBA00004571"/>
    </source>
</evidence>
<proteinExistence type="inferred from homology"/>
<dbReference type="GO" id="GO:0009279">
    <property type="term" value="C:cell outer membrane"/>
    <property type="evidence" value="ECO:0007669"/>
    <property type="project" value="UniProtKB-SubCell"/>
</dbReference>
<dbReference type="PANTHER" id="PTHR30069">
    <property type="entry name" value="TONB-DEPENDENT OUTER MEMBRANE RECEPTOR"/>
    <property type="match status" value="1"/>
</dbReference>
<evidence type="ECO:0000256" key="9">
    <source>
        <dbReference type="ARBA" id="ARBA00023237"/>
    </source>
</evidence>
<evidence type="ECO:0000256" key="7">
    <source>
        <dbReference type="ARBA" id="ARBA00023136"/>
    </source>
</evidence>